<dbReference type="PROSITE" id="PS52016">
    <property type="entry name" value="TONB_DEPENDENT_REC_3"/>
    <property type="match status" value="1"/>
</dbReference>
<dbReference type="Pfam" id="PF00593">
    <property type="entry name" value="TonB_dep_Rec_b-barrel"/>
    <property type="match status" value="1"/>
</dbReference>
<dbReference type="InterPro" id="IPR012910">
    <property type="entry name" value="Plug_dom"/>
</dbReference>
<reference evidence="15 16" key="1">
    <citation type="submission" date="2024-11" db="EMBL/GenBank/DDBJ databases">
        <authorList>
            <person name="Kaparullina E.N."/>
            <person name="Delegan Y.A."/>
            <person name="Doronina N.V."/>
        </authorList>
    </citation>
    <scope>NUCLEOTIDE SEQUENCE [LARGE SCALE GENOMIC DNA]</scope>
    <source>
        <strain evidence="15 16">7sh_L</strain>
    </source>
</reference>
<feature type="chain" id="PRO_5046166957" evidence="12">
    <location>
        <begin position="26"/>
        <end position="701"/>
    </location>
</feature>
<dbReference type="CDD" id="cd01347">
    <property type="entry name" value="ligand_gated_channel"/>
    <property type="match status" value="1"/>
</dbReference>
<dbReference type="NCBIfam" id="TIGR01783">
    <property type="entry name" value="TonB-siderophor"/>
    <property type="match status" value="1"/>
</dbReference>
<evidence type="ECO:0000256" key="12">
    <source>
        <dbReference type="SAM" id="SignalP"/>
    </source>
</evidence>
<name>A0ABW8GL62_9PROT</name>
<dbReference type="EMBL" id="JBIWXY010000001">
    <property type="protein sequence ID" value="MFJ5446153.1"/>
    <property type="molecule type" value="Genomic_DNA"/>
</dbReference>
<evidence type="ECO:0000256" key="2">
    <source>
        <dbReference type="ARBA" id="ARBA00009810"/>
    </source>
</evidence>
<evidence type="ECO:0000256" key="4">
    <source>
        <dbReference type="ARBA" id="ARBA00022452"/>
    </source>
</evidence>
<keyword evidence="12" id="KW-0732">Signal</keyword>
<dbReference type="InterPro" id="IPR010105">
    <property type="entry name" value="TonB_sidphr_rcpt"/>
</dbReference>
<feature type="domain" description="TonB-dependent receptor plug" evidence="14">
    <location>
        <begin position="67"/>
        <end position="164"/>
    </location>
</feature>
<proteinExistence type="inferred from homology"/>
<dbReference type="Gene3D" id="2.170.130.10">
    <property type="entry name" value="TonB-dependent receptor, plug domain"/>
    <property type="match status" value="1"/>
</dbReference>
<evidence type="ECO:0000256" key="11">
    <source>
        <dbReference type="RuleBase" id="RU003357"/>
    </source>
</evidence>
<keyword evidence="3 10" id="KW-0813">Transport</keyword>
<dbReference type="InterPro" id="IPR037066">
    <property type="entry name" value="Plug_dom_sf"/>
</dbReference>
<protein>
    <submittedName>
        <fullName evidence="15">TonB-dependent siderophore receptor</fullName>
    </submittedName>
</protein>
<keyword evidence="8 15" id="KW-0675">Receptor</keyword>
<feature type="signal peptide" evidence="12">
    <location>
        <begin position="1"/>
        <end position="25"/>
    </location>
</feature>
<feature type="domain" description="TonB-dependent receptor-like beta-barrel" evidence="13">
    <location>
        <begin position="251"/>
        <end position="671"/>
    </location>
</feature>
<keyword evidence="6 11" id="KW-0798">TonB box</keyword>
<comment type="subcellular location">
    <subcellularLocation>
        <location evidence="1 10">Cell outer membrane</location>
        <topology evidence="1 10">Multi-pass membrane protein</topology>
    </subcellularLocation>
</comment>
<evidence type="ECO:0000313" key="16">
    <source>
        <dbReference type="Proteomes" id="UP001617669"/>
    </source>
</evidence>
<sequence length="701" mass="77966">MQPRFKLRTGVMALLCLSTAHLALAEDTLPEIQVKAEGTSEPQVTETTKSYTTKASTTATKLNTLLKETPQSISVITNSLINDFKLSSVNDVLDLATGIRVERAETDRTYYTARGSDITNFQIDGIGVPFQTGLLIGDMDSIIYDRIEVLRGANGLLTATGNPSATINFVRKRPTSDFQAKINLTVGSWDRRRVDADISGPLNEAGNVRGRLIMAHQKRNSYLDHYGQERNLVYGVIEADITDNTAVAFGHTYQQNNTNTPTWGALPLLYADGTKRHYSRSTMPAPDWTYWNTLNNTSFAELTQLFNNGWKIKTQFSRKTETGQSHLFYLTGSENPNTGAGLQYYGGNYHDTFKEYVADIYASGPFSLAGRQHELVVGSSWSRAYGRASGTGTGYIALNSFDSIATLPEPNWVGWSNFGSRSQKRLNHYAAAKFNLTENLKLTTGASMLTYKYEGDYYGGNNDAQAHDKITPYAGIVYNLTGQHTLYASYTGIYNPQTALGANLQPLAPLEGKNYELGIKSDVLANLNTSFALFKTVQENLAESTNQQIGNVYISRAIDATTWGYEFDMSGEVTDRLKVNGGYTRLMSVKGKDDENQKPYTPRHLVKLSTTYQVPHIEKLKVGASVNWQDSTHYNYPNGTRYTQDSYAVINVMADYELDKHWTAAVNVYNLTNEKYVSSLMFGQSFYSAPMNASATLTWKY</sequence>
<evidence type="ECO:0000256" key="1">
    <source>
        <dbReference type="ARBA" id="ARBA00004571"/>
    </source>
</evidence>
<evidence type="ECO:0000259" key="13">
    <source>
        <dbReference type="Pfam" id="PF00593"/>
    </source>
</evidence>
<dbReference type="InterPro" id="IPR000531">
    <property type="entry name" value="Beta-barrel_TonB"/>
</dbReference>
<evidence type="ECO:0000256" key="8">
    <source>
        <dbReference type="ARBA" id="ARBA00023170"/>
    </source>
</evidence>
<dbReference type="InterPro" id="IPR039426">
    <property type="entry name" value="TonB-dep_rcpt-like"/>
</dbReference>
<dbReference type="PANTHER" id="PTHR32552:SF74">
    <property type="entry name" value="HYDROXAMATE SIDEROPHORE RECEPTOR FHUE"/>
    <property type="match status" value="1"/>
</dbReference>
<evidence type="ECO:0000256" key="10">
    <source>
        <dbReference type="PROSITE-ProRule" id="PRU01360"/>
    </source>
</evidence>
<evidence type="ECO:0000256" key="7">
    <source>
        <dbReference type="ARBA" id="ARBA00023136"/>
    </source>
</evidence>
<gene>
    <name evidence="15" type="ORF">ACIKP9_07925</name>
</gene>
<comment type="caution">
    <text evidence="15">The sequence shown here is derived from an EMBL/GenBank/DDBJ whole genome shotgun (WGS) entry which is preliminary data.</text>
</comment>
<organism evidence="15 16">
    <name type="scientific">Methylobacillus methanolivorans</name>
    <dbReference type="NCBI Taxonomy" id="1848927"/>
    <lineage>
        <taxon>Bacteria</taxon>
        <taxon>Pseudomonadati</taxon>
        <taxon>Pseudomonadota</taxon>
        <taxon>Betaproteobacteria</taxon>
        <taxon>Nitrosomonadales</taxon>
        <taxon>Methylophilaceae</taxon>
        <taxon>Methylobacillus</taxon>
    </lineage>
</organism>
<dbReference type="SUPFAM" id="SSF56935">
    <property type="entry name" value="Porins"/>
    <property type="match status" value="1"/>
</dbReference>
<dbReference type="InterPro" id="IPR036942">
    <property type="entry name" value="Beta-barrel_TonB_sf"/>
</dbReference>
<evidence type="ECO:0000313" key="15">
    <source>
        <dbReference type="EMBL" id="MFJ5446153.1"/>
    </source>
</evidence>
<keyword evidence="16" id="KW-1185">Reference proteome</keyword>
<evidence type="ECO:0000256" key="9">
    <source>
        <dbReference type="ARBA" id="ARBA00023237"/>
    </source>
</evidence>
<keyword evidence="7 10" id="KW-0472">Membrane</keyword>
<dbReference type="Proteomes" id="UP001617669">
    <property type="component" value="Unassembled WGS sequence"/>
</dbReference>
<evidence type="ECO:0000259" key="14">
    <source>
        <dbReference type="Pfam" id="PF07715"/>
    </source>
</evidence>
<keyword evidence="9 10" id="KW-0998">Cell outer membrane</keyword>
<evidence type="ECO:0000256" key="6">
    <source>
        <dbReference type="ARBA" id="ARBA00023077"/>
    </source>
</evidence>
<accession>A0ABW8GL62</accession>
<keyword evidence="4 10" id="KW-1134">Transmembrane beta strand</keyword>
<dbReference type="Pfam" id="PF07715">
    <property type="entry name" value="Plug"/>
    <property type="match status" value="1"/>
</dbReference>
<comment type="similarity">
    <text evidence="2 10 11">Belongs to the TonB-dependent receptor family.</text>
</comment>
<dbReference type="Gene3D" id="2.40.170.20">
    <property type="entry name" value="TonB-dependent receptor, beta-barrel domain"/>
    <property type="match status" value="1"/>
</dbReference>
<evidence type="ECO:0000256" key="3">
    <source>
        <dbReference type="ARBA" id="ARBA00022448"/>
    </source>
</evidence>
<keyword evidence="5 10" id="KW-0812">Transmembrane</keyword>
<dbReference type="PANTHER" id="PTHR32552">
    <property type="entry name" value="FERRICHROME IRON RECEPTOR-RELATED"/>
    <property type="match status" value="1"/>
</dbReference>
<evidence type="ECO:0000256" key="5">
    <source>
        <dbReference type="ARBA" id="ARBA00022692"/>
    </source>
</evidence>
<dbReference type="RefSeq" id="WP_400881270.1">
    <property type="nucleotide sequence ID" value="NZ_JBIWXY010000001.1"/>
</dbReference>